<proteinExistence type="predicted"/>
<gene>
    <name evidence="3" type="ORF">FHX68_1211</name>
</gene>
<dbReference type="InterPro" id="IPR010499">
    <property type="entry name" value="AraC_E-bd"/>
</dbReference>
<comment type="caution">
    <text evidence="3">The sequence shown here is derived from an EMBL/GenBank/DDBJ whole genome shotgun (WGS) entry which is preliminary data.</text>
</comment>
<dbReference type="EMBL" id="VFPS01000002">
    <property type="protein sequence ID" value="TQM98523.1"/>
    <property type="molecule type" value="Genomic_DNA"/>
</dbReference>
<dbReference type="Proteomes" id="UP000319804">
    <property type="component" value="Unassembled WGS sequence"/>
</dbReference>
<dbReference type="InterPro" id="IPR011256">
    <property type="entry name" value="Reg_factor_effector_dom_sf"/>
</dbReference>
<keyword evidence="4" id="KW-1185">Reference proteome</keyword>
<accession>A0A543KTX3</accession>
<organism evidence="3 4">
    <name type="scientific">Microbacterium lacticum</name>
    <dbReference type="NCBI Taxonomy" id="33885"/>
    <lineage>
        <taxon>Bacteria</taxon>
        <taxon>Bacillati</taxon>
        <taxon>Actinomycetota</taxon>
        <taxon>Actinomycetes</taxon>
        <taxon>Micrococcales</taxon>
        <taxon>Microbacteriaceae</taxon>
        <taxon>Microbacterium</taxon>
    </lineage>
</organism>
<feature type="region of interest" description="Disordered" evidence="1">
    <location>
        <begin position="1"/>
        <end position="28"/>
    </location>
</feature>
<evidence type="ECO:0000256" key="1">
    <source>
        <dbReference type="SAM" id="MobiDB-lite"/>
    </source>
</evidence>
<evidence type="ECO:0000313" key="3">
    <source>
        <dbReference type="EMBL" id="TQM98523.1"/>
    </source>
</evidence>
<dbReference type="Gene3D" id="3.20.80.10">
    <property type="entry name" value="Regulatory factor, effector binding domain"/>
    <property type="match status" value="1"/>
</dbReference>
<sequence>MTLSLCQGRAWTPPCTPSESSRPSGTSAPACCATTTRSACCGRPTSTSGLDTAVTRPSRSAISCGSSSGPDNVTPVIDRILPPLIDALKDSGVEFREPGIFWYEPVEGSDDLRVWVSWIAGDDPVEGDAWQIVTLPAVERAVSHTYHGDMAGIGLAWHEVMKTAADAGDVFTGPCREVYLYSDGPQSEWITELQQPVV</sequence>
<dbReference type="SMART" id="SM00871">
    <property type="entry name" value="AraC_E_bind"/>
    <property type="match status" value="1"/>
</dbReference>
<protein>
    <submittedName>
        <fullName evidence="3">Effector-binding domain-containing protein</fullName>
    </submittedName>
</protein>
<evidence type="ECO:0000313" key="4">
    <source>
        <dbReference type="Proteomes" id="UP000319804"/>
    </source>
</evidence>
<reference evidence="3 4" key="1">
    <citation type="submission" date="2019-06" db="EMBL/GenBank/DDBJ databases">
        <title>Sequencing the genomes of 1000 actinobacteria strains.</title>
        <authorList>
            <person name="Klenk H.-P."/>
        </authorList>
    </citation>
    <scope>NUCLEOTIDE SEQUENCE [LARGE SCALE GENOMIC DNA]</scope>
    <source>
        <strain evidence="3 4">DSM 20427</strain>
    </source>
</reference>
<dbReference type="AlphaFoldDB" id="A0A543KTX3"/>
<evidence type="ECO:0000259" key="2">
    <source>
        <dbReference type="SMART" id="SM00871"/>
    </source>
</evidence>
<name>A0A543KTX3_9MICO</name>
<dbReference type="SUPFAM" id="SSF55136">
    <property type="entry name" value="Probable bacterial effector-binding domain"/>
    <property type="match status" value="1"/>
</dbReference>
<feature type="domain" description="AraC effector-binding" evidence="2">
    <location>
        <begin position="50"/>
        <end position="198"/>
    </location>
</feature>